<gene>
    <name evidence="2" type="ORF">AMON00008_LOCUS50391</name>
</gene>
<name>A0A7S4W6I7_9DINO</name>
<evidence type="ECO:0000256" key="1">
    <source>
        <dbReference type="SAM" id="MobiDB-lite"/>
    </source>
</evidence>
<feature type="region of interest" description="Disordered" evidence="1">
    <location>
        <begin position="1"/>
        <end position="35"/>
    </location>
</feature>
<proteinExistence type="predicted"/>
<accession>A0A7S4W6I7</accession>
<feature type="compositionally biased region" description="Low complexity" evidence="1">
    <location>
        <begin position="21"/>
        <end position="35"/>
    </location>
</feature>
<reference evidence="2" key="1">
    <citation type="submission" date="2021-01" db="EMBL/GenBank/DDBJ databases">
        <authorList>
            <person name="Corre E."/>
            <person name="Pelletier E."/>
            <person name="Niang G."/>
            <person name="Scheremetjew M."/>
            <person name="Finn R."/>
            <person name="Kale V."/>
            <person name="Holt S."/>
            <person name="Cochrane G."/>
            <person name="Meng A."/>
            <person name="Brown T."/>
            <person name="Cohen L."/>
        </authorList>
    </citation>
    <scope>NUCLEOTIDE SEQUENCE</scope>
    <source>
        <strain evidence="2">CCMP3105</strain>
    </source>
</reference>
<organism evidence="2">
    <name type="scientific">Alexandrium monilatum</name>
    <dbReference type="NCBI Taxonomy" id="311494"/>
    <lineage>
        <taxon>Eukaryota</taxon>
        <taxon>Sar</taxon>
        <taxon>Alveolata</taxon>
        <taxon>Dinophyceae</taxon>
        <taxon>Gonyaulacales</taxon>
        <taxon>Pyrocystaceae</taxon>
        <taxon>Alexandrium</taxon>
    </lineage>
</organism>
<feature type="region of interest" description="Disordered" evidence="1">
    <location>
        <begin position="296"/>
        <end position="318"/>
    </location>
</feature>
<protein>
    <submittedName>
        <fullName evidence="2">Uncharacterized protein</fullName>
    </submittedName>
</protein>
<dbReference type="EMBL" id="HBNR01071121">
    <property type="protein sequence ID" value="CAE4646006.1"/>
    <property type="molecule type" value="Transcribed_RNA"/>
</dbReference>
<dbReference type="AlphaFoldDB" id="A0A7S4W6I7"/>
<evidence type="ECO:0000313" key="2">
    <source>
        <dbReference type="EMBL" id="CAE4646006.1"/>
    </source>
</evidence>
<feature type="compositionally biased region" description="Pro residues" evidence="1">
    <location>
        <begin position="297"/>
        <end position="308"/>
    </location>
</feature>
<sequence length="445" mass="46390">MAQVREPCWRPPSERAPMADAEPSGEPPAASGAAAQLRTAAEAALPPIRALLEDQGLLPQQALGILSFVADVLNRILVSLVEPEALAKFSRLKLAALRKKVTHKPKHAEAVLMVAGFSVSGSDPEHLEWGPEGPAALAAALAVQAVIGQVQELAQTKGVRALTGPLDPNCASLKAVLCASLGGARLLEPRNQTAAQAAPKQANAVEAGWLVRRAWLRENLPQLATALEELPSLFEPAAIFAGRERAARAAVFKAVTEARAAHGLGDSARLAHSPMLADLAQLAAGAELVRLRKPEMFKPPAPAPPPAEPDVEPAANGSSSAIVAAAAPDCDDEDDRPVVVPSVGAEEIIVPALANCVPAFRMGLKHAAMNDILRLGEAPAFFTMDEREKAFQNSVAMLGGRIVSAWLAKPALAEALLRPEACVLGVGCSLDIGNDDKAIIFAVVG</sequence>